<gene>
    <name evidence="1" type="ORF">Y10_23410</name>
</gene>
<dbReference type="EMBL" id="BRVO01000002">
    <property type="protein sequence ID" value="GLB49973.1"/>
    <property type="molecule type" value="Genomic_DNA"/>
</dbReference>
<name>A0ABQ5MKN5_9FLAO</name>
<comment type="caution">
    <text evidence="1">The sequence shown here is derived from an EMBL/GenBank/DDBJ whole genome shotgun (WGS) entry which is preliminary data.</text>
</comment>
<evidence type="ECO:0000313" key="1">
    <source>
        <dbReference type="EMBL" id="GLB49973.1"/>
    </source>
</evidence>
<evidence type="ECO:0008006" key="3">
    <source>
        <dbReference type="Google" id="ProtNLM"/>
    </source>
</evidence>
<dbReference type="RefSeq" id="WP_281765591.1">
    <property type="nucleotide sequence ID" value="NZ_BRVO01000002.1"/>
</dbReference>
<dbReference type="InterPro" id="IPR026341">
    <property type="entry name" value="T9SS_type_B"/>
</dbReference>
<organism evidence="1 2">
    <name type="scientific">Neptunitalea lumnitzerae</name>
    <dbReference type="NCBI Taxonomy" id="2965509"/>
    <lineage>
        <taxon>Bacteria</taxon>
        <taxon>Pseudomonadati</taxon>
        <taxon>Bacteroidota</taxon>
        <taxon>Flavobacteriia</taxon>
        <taxon>Flavobacteriales</taxon>
        <taxon>Flavobacteriaceae</taxon>
        <taxon>Neptunitalea</taxon>
    </lineage>
</organism>
<sequence length="1409" mass="154749">MIKKETLQLLLTSLFFGLIINQQIVAQDVTDYISSICSSQDLEAESPTNTGINNVLTPCSGTPLSGNLAFYYIQIQSGSTFTFLLTPTNNIDFDFASWKNPDLTNLGPGDRGSQNDPTATGVYSIGLDLNATDLCEAGGSTGNPDPGLVRYYDVVPGDVILIAVDRWSGSQSGFTITFGGDAELDCVFDGGTYHECDNELDGQALFNLNEIENDIITASTNNITVTFYNNETDALAGASNTLPDNLYAYTSNNPTIVYARIVDNATGDLIRVERTFLYVEQPPNIDPITEPLIMCDDDTLDGLTTFDLTVLENQIINGQTDVTLSYYISENDATYGITPIATPDAYENTIPDDQIIYVRLEDDIYGCYAITSFMIHVESPIPGSPQNIDLCDEVTLNDLEEVFDLTEQTDVILDVNDPTEYTVTYYTSETDAMDGINQITNPDNYTNTSPIEQIFARLEENATGCYNITFFYITVTAIPEANTPTPLYGCNDGTGSVAFFLNDKTEEILDGQTDVIVTYYGSMADLQAENNELPSLYYNTSNPQTIYVLLESTIGGCKNDTTLELVVADAPTANTPTPMYFCDDDNDGFGEFYLDVPAQEVVPNDGYSYDVSFHVTQTDAENGVLAFSSPFDNTVPDSQTIYVRVLNQTTGCYDVVPLELNVITTPEISYNLEDLEVCDDNYDGFAEFDLSQQDANVYGSQSTTDFSISYYDNLMFAQQGINEIPSNYYTNYIPDVQPIYVRLENNITGCSTVRTFDLVVNPKPVVDPTYDHTLSLCDDFGQPNDQQTVFDLTVENDEITGGLNGFNITYYESLTDAEAGTNAVADDTAYTNPTNQNPYTLYVRVENSNTGCFTTTTLSLRVLNNPSPLMNNELLETCDDDLDGDSTNGQAEFDLTLNEDALLNGETNVTPTYYETYEDAFDGTNPIPNPDAYYNSVQFSQTIYVGVTNNNTGCLTITTIDLIVHPLPEVTDEPTYFLCEVDNDDVETILLTDMDSFVLDGGDATGLVINYYASESDAINDEAEYVGPYITINSTEQIYARVENTTTECFAIVSFLIDIEQAPLAFTPAPLVYCETLGADGYFNNDGLEEFNLEAVIETIRGSQDPDTYPVAIYTSLADAEAGINAIPTDELNPYITGTITLYAVVTNVNTGCTNGDPIVIELVVEPVPEVTLDNADGIICTDATNNPIIGTDLGNEYSYLWNTGETTPTIEITEAGEYFVTVTDNTTINQCAYESNHVYYEEASLPAVTPTVVQSEIFDGQNTISVTANGAGISEYGYQLDNGSMQYNGTFNNVEPGTHTVTITELNGCGSLTLEVSVVDYMKYFTPNGDGVNDTWRVIGLESQENAQVFIFDRQGKMVKQMSATSEGWNGTFNGNQLPSSDYWFKVIYTEPSTGQVKEFNSHFALKR</sequence>
<protein>
    <recommendedName>
        <fullName evidence="3">Gliding motility-associated C-terminal domain-containing protein</fullName>
    </recommendedName>
</protein>
<reference evidence="1" key="1">
    <citation type="submission" date="2022-07" db="EMBL/GenBank/DDBJ databases">
        <title>Taxonomy of Novel Oxalotrophic and Methylotrophic Bacteria.</title>
        <authorList>
            <person name="Sahin N."/>
            <person name="Tani A."/>
        </authorList>
    </citation>
    <scope>NUCLEOTIDE SEQUENCE</scope>
    <source>
        <strain evidence="1">Y10</strain>
    </source>
</reference>
<accession>A0ABQ5MKN5</accession>
<proteinExistence type="predicted"/>
<dbReference type="NCBIfam" id="TIGR04131">
    <property type="entry name" value="Bac_Flav_CTERM"/>
    <property type="match status" value="1"/>
</dbReference>
<evidence type="ECO:0000313" key="2">
    <source>
        <dbReference type="Proteomes" id="UP001143543"/>
    </source>
</evidence>
<keyword evidence="2" id="KW-1185">Reference proteome</keyword>
<dbReference type="Proteomes" id="UP001143543">
    <property type="component" value="Unassembled WGS sequence"/>
</dbReference>
<dbReference type="Pfam" id="PF13585">
    <property type="entry name" value="CHU_C"/>
    <property type="match status" value="1"/>
</dbReference>